<dbReference type="OrthoDB" id="5345331at2759"/>
<protein>
    <submittedName>
        <fullName evidence="6">Uncharacterized protein</fullName>
    </submittedName>
</protein>
<reference evidence="7" key="1">
    <citation type="journal article" date="2016" name="Nat. Commun.">
        <title>Genome analysis of three Pneumocystis species reveals adaptation mechanisms to life exclusively in mammalian hosts.</title>
        <authorList>
            <person name="Ma L."/>
            <person name="Chen Z."/>
            <person name="Huang D.W."/>
            <person name="Kutty G."/>
            <person name="Ishihara M."/>
            <person name="Wang H."/>
            <person name="Abouelleil A."/>
            <person name="Bishop L."/>
            <person name="Davey E."/>
            <person name="Deng R."/>
            <person name="Deng X."/>
            <person name="Fan L."/>
            <person name="Fantoni G."/>
            <person name="Fitzgerald M."/>
            <person name="Gogineni E."/>
            <person name="Goldberg J.M."/>
            <person name="Handley G."/>
            <person name="Hu X."/>
            <person name="Huber C."/>
            <person name="Jiao X."/>
            <person name="Jones K."/>
            <person name="Levin J.Z."/>
            <person name="Liu Y."/>
            <person name="Macdonald P."/>
            <person name="Melnikov A."/>
            <person name="Raley C."/>
            <person name="Sassi M."/>
            <person name="Sherman B.T."/>
            <person name="Song X."/>
            <person name="Sykes S."/>
            <person name="Tran B."/>
            <person name="Walsh L."/>
            <person name="Xia Y."/>
            <person name="Yang J."/>
            <person name="Young S."/>
            <person name="Zeng Q."/>
            <person name="Zheng X."/>
            <person name="Stephens R."/>
            <person name="Nusbaum C."/>
            <person name="Birren B.W."/>
            <person name="Azadi P."/>
            <person name="Lempicki R.A."/>
            <person name="Cuomo C.A."/>
            <person name="Kovacs J.A."/>
        </authorList>
    </citation>
    <scope>NUCLEOTIDE SEQUENCE [LARGE SCALE GENOMIC DNA]</scope>
    <source>
        <strain evidence="7">B123</strain>
    </source>
</reference>
<dbReference type="GeneID" id="19895980"/>
<dbReference type="PANTHER" id="PTHR28038">
    <property type="entry name" value="ADL329WP"/>
    <property type="match status" value="1"/>
</dbReference>
<gene>
    <name evidence="6" type="ORF">PNEG_02287</name>
</gene>
<sequence>MTQSKDPRREDLIRKFTPIEVEEELDFTNILVSILSFSSMIFKNKWFAWASLVGTISGFLDGKAQTSISQGNLTNIIMSGVAFVVMYTPIIFPQKISESPK</sequence>
<keyword evidence="7" id="KW-1185">Reference proteome</keyword>
<dbReference type="AlphaFoldDB" id="M7NPZ7"/>
<keyword evidence="2 5" id="KW-0812">Transmembrane</keyword>
<dbReference type="GO" id="GO:0044183">
    <property type="term" value="F:protein folding chaperone"/>
    <property type="evidence" value="ECO:0007669"/>
    <property type="project" value="InterPro"/>
</dbReference>
<dbReference type="PANTHER" id="PTHR28038:SF1">
    <property type="entry name" value="ADL329WP"/>
    <property type="match status" value="1"/>
</dbReference>
<dbReference type="EMBL" id="AFWA02000013">
    <property type="protein sequence ID" value="EMR09332.1"/>
    <property type="molecule type" value="Genomic_DNA"/>
</dbReference>
<evidence type="ECO:0000313" key="7">
    <source>
        <dbReference type="Proteomes" id="UP000011958"/>
    </source>
</evidence>
<dbReference type="VEuPathDB" id="FungiDB:PNEG_02287"/>
<dbReference type="Proteomes" id="UP000011958">
    <property type="component" value="Unassembled WGS sequence"/>
</dbReference>
<accession>M7NPZ7</accession>
<evidence type="ECO:0000256" key="1">
    <source>
        <dbReference type="ARBA" id="ARBA00004370"/>
    </source>
</evidence>
<comment type="caution">
    <text evidence="6">The sequence shown here is derived from an EMBL/GenBank/DDBJ whole genome shotgun (WGS) entry which is preliminary data.</text>
</comment>
<evidence type="ECO:0000256" key="2">
    <source>
        <dbReference type="ARBA" id="ARBA00022692"/>
    </source>
</evidence>
<name>M7NPZ7_PNEMU</name>
<evidence type="ECO:0000313" key="6">
    <source>
        <dbReference type="EMBL" id="EMR09332.1"/>
    </source>
</evidence>
<evidence type="ECO:0000256" key="5">
    <source>
        <dbReference type="SAM" id="Phobius"/>
    </source>
</evidence>
<dbReference type="RefSeq" id="XP_007874281.1">
    <property type="nucleotide sequence ID" value="XM_007876090.1"/>
</dbReference>
<keyword evidence="4 5" id="KW-0472">Membrane</keyword>
<evidence type="ECO:0000256" key="3">
    <source>
        <dbReference type="ARBA" id="ARBA00022989"/>
    </source>
</evidence>
<dbReference type="GO" id="GO:0045048">
    <property type="term" value="P:protein insertion into ER membrane"/>
    <property type="evidence" value="ECO:0007669"/>
    <property type="project" value="InterPro"/>
</dbReference>
<dbReference type="HOGENOM" id="CLU_2292880_0_0_1"/>
<dbReference type="GO" id="GO:0005789">
    <property type="term" value="C:endoplasmic reticulum membrane"/>
    <property type="evidence" value="ECO:0007669"/>
    <property type="project" value="InterPro"/>
</dbReference>
<comment type="subcellular location">
    <subcellularLocation>
        <location evidence="1">Membrane</location>
    </subcellularLocation>
</comment>
<keyword evidence="3 5" id="KW-1133">Transmembrane helix</keyword>
<proteinExistence type="predicted"/>
<organism evidence="6 7">
    <name type="scientific">Pneumocystis murina (strain B123)</name>
    <name type="common">Mouse pneumocystis pneumonia agent</name>
    <name type="synonym">Pneumocystis carinii f. sp. muris</name>
    <dbReference type="NCBI Taxonomy" id="1069680"/>
    <lineage>
        <taxon>Eukaryota</taxon>
        <taxon>Fungi</taxon>
        <taxon>Dikarya</taxon>
        <taxon>Ascomycota</taxon>
        <taxon>Taphrinomycotina</taxon>
        <taxon>Pneumocystomycetes</taxon>
        <taxon>Pneumocystaceae</taxon>
        <taxon>Pneumocystis</taxon>
    </lineage>
</organism>
<evidence type="ECO:0000256" key="4">
    <source>
        <dbReference type="ARBA" id="ARBA00023136"/>
    </source>
</evidence>
<dbReference type="Pfam" id="PF03669">
    <property type="entry name" value="ASTER"/>
    <property type="match status" value="1"/>
</dbReference>
<dbReference type="InterPro" id="IPR005351">
    <property type="entry name" value="ASTER"/>
</dbReference>
<feature type="transmembrane region" description="Helical" evidence="5">
    <location>
        <begin position="76"/>
        <end position="92"/>
    </location>
</feature>